<dbReference type="Proteomes" id="UP000229401">
    <property type="component" value="Unassembled WGS sequence"/>
</dbReference>
<keyword evidence="1" id="KW-0472">Membrane</keyword>
<protein>
    <submittedName>
        <fullName evidence="2">Uncharacterized protein</fullName>
    </submittedName>
</protein>
<feature type="transmembrane region" description="Helical" evidence="1">
    <location>
        <begin position="132"/>
        <end position="149"/>
    </location>
</feature>
<evidence type="ECO:0000313" key="2">
    <source>
        <dbReference type="EMBL" id="PIY72313.1"/>
    </source>
</evidence>
<organism evidence="2 3">
    <name type="scientific">Candidatus Roizmanbacteria bacterium CG_4_10_14_0_8_um_filter_33_9</name>
    <dbReference type="NCBI Taxonomy" id="1974826"/>
    <lineage>
        <taxon>Bacteria</taxon>
        <taxon>Candidatus Roizmaniibacteriota</taxon>
    </lineage>
</organism>
<name>A0A2M7QJ14_9BACT</name>
<comment type="caution">
    <text evidence="2">The sequence shown here is derived from an EMBL/GenBank/DDBJ whole genome shotgun (WGS) entry which is preliminary data.</text>
</comment>
<keyword evidence="1" id="KW-0812">Transmembrane</keyword>
<gene>
    <name evidence="2" type="ORF">COY87_01635</name>
</gene>
<evidence type="ECO:0000256" key="1">
    <source>
        <dbReference type="SAM" id="Phobius"/>
    </source>
</evidence>
<sequence>VDNSAIEENLTGLSQIYWQDIVWDTLSDNIIYSQTNNQLHEIIISTMPVIITNSILNVIDQFAHAGSIYYLQASEDNSQIILNRASRNFNNQEALLLLPYTSNVKYIPSNGLLTLLDEINNFLYLRIMKKTILFFLFIVLFIVLIVIYVRSPKLSYSYNPFTKEGIVCKCIGTEISHAELMFKQTGSSLGSDYDKICYGLVIQCKNHL</sequence>
<keyword evidence="1" id="KW-1133">Transmembrane helix</keyword>
<reference evidence="3" key="1">
    <citation type="submission" date="2017-09" db="EMBL/GenBank/DDBJ databases">
        <title>Depth-based differentiation of microbial function through sediment-hosted aquifers and enrichment of novel symbionts in the deep terrestrial subsurface.</title>
        <authorList>
            <person name="Probst A.J."/>
            <person name="Ladd B."/>
            <person name="Jarett J.K."/>
            <person name="Geller-Mcgrath D.E."/>
            <person name="Sieber C.M.K."/>
            <person name="Emerson J.B."/>
            <person name="Anantharaman K."/>
            <person name="Thomas B.C."/>
            <person name="Malmstrom R."/>
            <person name="Stieglmeier M."/>
            <person name="Klingl A."/>
            <person name="Woyke T."/>
            <person name="Ryan C.M."/>
            <person name="Banfield J.F."/>
        </authorList>
    </citation>
    <scope>NUCLEOTIDE SEQUENCE [LARGE SCALE GENOMIC DNA]</scope>
</reference>
<dbReference type="AlphaFoldDB" id="A0A2M7QJ14"/>
<evidence type="ECO:0000313" key="3">
    <source>
        <dbReference type="Proteomes" id="UP000229401"/>
    </source>
</evidence>
<feature type="non-terminal residue" evidence="2">
    <location>
        <position position="1"/>
    </location>
</feature>
<accession>A0A2M7QJ14</accession>
<proteinExistence type="predicted"/>
<dbReference type="EMBL" id="PFLI01000059">
    <property type="protein sequence ID" value="PIY72313.1"/>
    <property type="molecule type" value="Genomic_DNA"/>
</dbReference>